<reference evidence="2" key="1">
    <citation type="journal article" date="2020" name="mSystems">
        <title>Genome- and Community-Level Interaction Insights into Carbon Utilization and Element Cycling Functions of Hydrothermarchaeota in Hydrothermal Sediment.</title>
        <authorList>
            <person name="Zhou Z."/>
            <person name="Liu Y."/>
            <person name="Xu W."/>
            <person name="Pan J."/>
            <person name="Luo Z.H."/>
            <person name="Li M."/>
        </authorList>
    </citation>
    <scope>NUCLEOTIDE SEQUENCE [LARGE SCALE GENOMIC DNA]</scope>
    <source>
        <strain evidence="2">SpSt-642</strain>
    </source>
</reference>
<dbReference type="AlphaFoldDB" id="A0A7C4HD27"/>
<dbReference type="Gene3D" id="3.20.20.100">
    <property type="entry name" value="NADP-dependent oxidoreductase domain"/>
    <property type="match status" value="1"/>
</dbReference>
<dbReference type="PANTHER" id="PTHR43638:SF3">
    <property type="entry name" value="ALDEHYDE REDUCTASE"/>
    <property type="match status" value="1"/>
</dbReference>
<gene>
    <name evidence="2" type="ORF">ENU14_00445</name>
</gene>
<sequence length="333" mass="37525">MKTTFLGKSGFKISVIGIGLWQIGSRFWNFRNNSIEKTCLEIVENAYKGGINFYDTAEIYGNGLSEKYLGLAIRKLGIRDNVVIASKVAGYKYTEESIVKAVKKTSERLGFKPDLIQHHWLPPFYSNICRVINIYEKLVDQGYVSLYGLSNFNEKYLVKAIECSKKYEPVSNQVQYNLGYRVVENNLINIMEKYRLTLISWSPLAKGALSGLSNPNTTAQKRDSVFKGVIRDRDLQNLLNNLANKYGVSKSTIALAWLVHKKAVPIPGTRNPARIIDYVKAGEIELSASDLEALDSVSNKYVTKWGSSYSSLSIMRYIPGFVQNLVFKLIDGI</sequence>
<evidence type="ECO:0000313" key="2">
    <source>
        <dbReference type="EMBL" id="HGM58051.1"/>
    </source>
</evidence>
<protein>
    <submittedName>
        <fullName evidence="2">Aldo/keto reductase</fullName>
    </submittedName>
</protein>
<name>A0A7C4HD27_STAMA</name>
<accession>A0A7C4HD27</accession>
<dbReference type="Pfam" id="PF00248">
    <property type="entry name" value="Aldo_ket_red"/>
    <property type="match status" value="1"/>
</dbReference>
<feature type="domain" description="NADP-dependent oxidoreductase" evidence="1">
    <location>
        <begin position="16"/>
        <end position="298"/>
    </location>
</feature>
<comment type="caution">
    <text evidence="2">The sequence shown here is derived from an EMBL/GenBank/DDBJ whole genome shotgun (WGS) entry which is preliminary data.</text>
</comment>
<dbReference type="InterPro" id="IPR023210">
    <property type="entry name" value="NADP_OxRdtase_dom"/>
</dbReference>
<proteinExistence type="predicted"/>
<organism evidence="2">
    <name type="scientific">Staphylothermus marinus</name>
    <dbReference type="NCBI Taxonomy" id="2280"/>
    <lineage>
        <taxon>Archaea</taxon>
        <taxon>Thermoproteota</taxon>
        <taxon>Thermoprotei</taxon>
        <taxon>Desulfurococcales</taxon>
        <taxon>Desulfurococcaceae</taxon>
        <taxon>Staphylothermus</taxon>
    </lineage>
</organism>
<dbReference type="PANTHER" id="PTHR43638">
    <property type="entry name" value="OXIDOREDUCTASE, ALDO/KETO REDUCTASE FAMILY PROTEIN"/>
    <property type="match status" value="1"/>
</dbReference>
<evidence type="ECO:0000259" key="1">
    <source>
        <dbReference type="Pfam" id="PF00248"/>
    </source>
</evidence>
<dbReference type="GO" id="GO:0016491">
    <property type="term" value="F:oxidoreductase activity"/>
    <property type="evidence" value="ECO:0007669"/>
    <property type="project" value="InterPro"/>
</dbReference>
<dbReference type="EMBL" id="DTBJ01000007">
    <property type="protein sequence ID" value="HGM58051.1"/>
    <property type="molecule type" value="Genomic_DNA"/>
</dbReference>
<dbReference type="PRINTS" id="PR00069">
    <property type="entry name" value="ALDKETRDTASE"/>
</dbReference>
<dbReference type="SUPFAM" id="SSF51430">
    <property type="entry name" value="NAD(P)-linked oxidoreductase"/>
    <property type="match status" value="1"/>
</dbReference>
<dbReference type="InterPro" id="IPR036812">
    <property type="entry name" value="NAD(P)_OxRdtase_dom_sf"/>
</dbReference>
<dbReference type="InterPro" id="IPR020471">
    <property type="entry name" value="AKR"/>
</dbReference>